<dbReference type="InterPro" id="IPR051608">
    <property type="entry name" value="RQC_Subunit_NEMF"/>
</dbReference>
<sequence>NINCIYRVYCANLFIQAFKSAEKKTKQTLKEVQTVTTIQKARKVYWFEKFLWFISSENYLVIAGRDQQQNEMIVKRYLRAGTVGFFFLSFVCLFLCSFALKLHGKLCC</sequence>
<reference evidence="3" key="1">
    <citation type="submission" date="2025-08" db="UniProtKB">
        <authorList>
            <consortium name="Ensembl"/>
        </authorList>
    </citation>
    <scope>IDENTIFICATION</scope>
</reference>
<dbReference type="PANTHER" id="PTHR15239:SF6">
    <property type="entry name" value="RIBOSOME QUALITY CONTROL COMPLEX SUBUNIT NEMF"/>
    <property type="match status" value="1"/>
</dbReference>
<evidence type="ECO:0000313" key="3">
    <source>
        <dbReference type="Ensembl" id="ENSAMXP00005003355.1"/>
    </source>
</evidence>
<dbReference type="GO" id="GO:1990112">
    <property type="term" value="C:RQC complex"/>
    <property type="evidence" value="ECO:0007669"/>
    <property type="project" value="TreeGrafter"/>
</dbReference>
<keyword evidence="1" id="KW-1133">Transmembrane helix</keyword>
<proteinExistence type="predicted"/>
<accession>A0A8B9GV30</accession>
<feature type="transmembrane region" description="Helical" evidence="1">
    <location>
        <begin position="77"/>
        <end position="100"/>
    </location>
</feature>
<keyword evidence="1" id="KW-0812">Transmembrane</keyword>
<dbReference type="Proteomes" id="UP000694621">
    <property type="component" value="Unplaced"/>
</dbReference>
<protein>
    <recommendedName>
        <fullName evidence="2">NFACT RNA-binding domain-containing protein</fullName>
    </recommendedName>
</protein>
<dbReference type="GO" id="GO:0072344">
    <property type="term" value="P:rescue of stalled ribosome"/>
    <property type="evidence" value="ECO:0007669"/>
    <property type="project" value="TreeGrafter"/>
</dbReference>
<name>A0A8B9GV30_ASTMX</name>
<dbReference type="GO" id="GO:1990116">
    <property type="term" value="P:ribosome-associated ubiquitin-dependent protein catabolic process"/>
    <property type="evidence" value="ECO:0007669"/>
    <property type="project" value="TreeGrafter"/>
</dbReference>
<dbReference type="Pfam" id="PF05670">
    <property type="entry name" value="NFACT-R_1"/>
    <property type="match status" value="1"/>
</dbReference>
<dbReference type="AlphaFoldDB" id="A0A8B9GV30"/>
<dbReference type="PANTHER" id="PTHR15239">
    <property type="entry name" value="NUCLEAR EXPORT MEDIATOR FACTOR NEMF"/>
    <property type="match status" value="1"/>
</dbReference>
<evidence type="ECO:0000256" key="1">
    <source>
        <dbReference type="SAM" id="Phobius"/>
    </source>
</evidence>
<evidence type="ECO:0000313" key="4">
    <source>
        <dbReference type="Proteomes" id="UP000694621"/>
    </source>
</evidence>
<feature type="domain" description="NFACT RNA-binding" evidence="2">
    <location>
        <begin position="49"/>
        <end position="83"/>
    </location>
</feature>
<keyword evidence="1" id="KW-0472">Membrane</keyword>
<dbReference type="Ensembl" id="ENSAMXT00005003846.1">
    <property type="protein sequence ID" value="ENSAMXP00005003355.1"/>
    <property type="gene ID" value="ENSAMXG00005002118.1"/>
</dbReference>
<evidence type="ECO:0000259" key="2">
    <source>
        <dbReference type="Pfam" id="PF05670"/>
    </source>
</evidence>
<dbReference type="InterPro" id="IPR008532">
    <property type="entry name" value="NFACT_RNA-bd"/>
</dbReference>
<dbReference type="GO" id="GO:0000049">
    <property type="term" value="F:tRNA binding"/>
    <property type="evidence" value="ECO:0007669"/>
    <property type="project" value="TreeGrafter"/>
</dbReference>
<organism evidence="3 4">
    <name type="scientific">Astyanax mexicanus</name>
    <name type="common">Blind cave fish</name>
    <name type="synonym">Astyanax fasciatus mexicanus</name>
    <dbReference type="NCBI Taxonomy" id="7994"/>
    <lineage>
        <taxon>Eukaryota</taxon>
        <taxon>Metazoa</taxon>
        <taxon>Chordata</taxon>
        <taxon>Craniata</taxon>
        <taxon>Vertebrata</taxon>
        <taxon>Euteleostomi</taxon>
        <taxon>Actinopterygii</taxon>
        <taxon>Neopterygii</taxon>
        <taxon>Teleostei</taxon>
        <taxon>Ostariophysi</taxon>
        <taxon>Characiformes</taxon>
        <taxon>Characoidei</taxon>
        <taxon>Acestrorhamphidae</taxon>
        <taxon>Acestrorhamphinae</taxon>
        <taxon>Astyanax</taxon>
    </lineage>
</organism>
<dbReference type="GO" id="GO:0043023">
    <property type="term" value="F:ribosomal large subunit binding"/>
    <property type="evidence" value="ECO:0007669"/>
    <property type="project" value="TreeGrafter"/>
</dbReference>